<evidence type="ECO:0000313" key="7">
    <source>
        <dbReference type="EMBL" id="KAJ9141037.1"/>
    </source>
</evidence>
<accession>A0ABQ9KLU3</accession>
<dbReference type="InterPro" id="IPR044861">
    <property type="entry name" value="IPNS-like_FE2OG_OXY"/>
</dbReference>
<dbReference type="PANTHER" id="PTHR47991">
    <property type="entry name" value="OXOGLUTARATE/IRON-DEPENDENT DIOXYGENASE"/>
    <property type="match status" value="1"/>
</dbReference>
<evidence type="ECO:0000256" key="3">
    <source>
        <dbReference type="ARBA" id="ARBA00022896"/>
    </source>
</evidence>
<name>A0ABQ9KLU3_HEVBR</name>
<keyword evidence="5" id="KW-0560">Oxidoreductase</keyword>
<dbReference type="EMBL" id="JARPOI010000017">
    <property type="protein sequence ID" value="KAJ9141037.1"/>
    <property type="molecule type" value="Genomic_DNA"/>
</dbReference>
<dbReference type="InterPro" id="IPR026992">
    <property type="entry name" value="DIOX_N"/>
</dbReference>
<dbReference type="InterPro" id="IPR027443">
    <property type="entry name" value="IPNS-like_sf"/>
</dbReference>
<gene>
    <name evidence="7" type="ORF">P3X46_031620</name>
</gene>
<proteinExistence type="inferred from homology"/>
<protein>
    <recommendedName>
        <fullName evidence="6">Fe2OG dioxygenase domain-containing protein</fullName>
    </recommendedName>
</protein>
<dbReference type="Pfam" id="PF14226">
    <property type="entry name" value="DIOX_N"/>
    <property type="match status" value="1"/>
</dbReference>
<dbReference type="Proteomes" id="UP001174677">
    <property type="component" value="Chromosome 17"/>
</dbReference>
<organism evidence="7 8">
    <name type="scientific">Hevea brasiliensis</name>
    <name type="common">Para rubber tree</name>
    <name type="synonym">Siphonia brasiliensis</name>
    <dbReference type="NCBI Taxonomy" id="3981"/>
    <lineage>
        <taxon>Eukaryota</taxon>
        <taxon>Viridiplantae</taxon>
        <taxon>Streptophyta</taxon>
        <taxon>Embryophyta</taxon>
        <taxon>Tracheophyta</taxon>
        <taxon>Spermatophyta</taxon>
        <taxon>Magnoliopsida</taxon>
        <taxon>eudicotyledons</taxon>
        <taxon>Gunneridae</taxon>
        <taxon>Pentapetalae</taxon>
        <taxon>rosids</taxon>
        <taxon>fabids</taxon>
        <taxon>Malpighiales</taxon>
        <taxon>Euphorbiaceae</taxon>
        <taxon>Crotonoideae</taxon>
        <taxon>Micrandreae</taxon>
        <taxon>Hevea</taxon>
    </lineage>
</organism>
<evidence type="ECO:0000256" key="2">
    <source>
        <dbReference type="ARBA" id="ARBA00022723"/>
    </source>
</evidence>
<evidence type="ECO:0000256" key="1">
    <source>
        <dbReference type="ARBA" id="ARBA00008056"/>
    </source>
</evidence>
<keyword evidence="2 5" id="KW-0479">Metal-binding</keyword>
<evidence type="ECO:0000256" key="5">
    <source>
        <dbReference type="RuleBase" id="RU003682"/>
    </source>
</evidence>
<feature type="domain" description="Fe2OG dioxygenase" evidence="6">
    <location>
        <begin position="191"/>
        <end position="291"/>
    </location>
</feature>
<dbReference type="SUPFAM" id="SSF51197">
    <property type="entry name" value="Clavaminate synthase-like"/>
    <property type="match status" value="1"/>
</dbReference>
<keyword evidence="8" id="KW-1185">Reference proteome</keyword>
<evidence type="ECO:0000313" key="8">
    <source>
        <dbReference type="Proteomes" id="UP001174677"/>
    </source>
</evidence>
<dbReference type="Pfam" id="PF03171">
    <property type="entry name" value="2OG-FeII_Oxy"/>
    <property type="match status" value="1"/>
</dbReference>
<evidence type="ECO:0000259" key="6">
    <source>
        <dbReference type="PROSITE" id="PS51471"/>
    </source>
</evidence>
<dbReference type="InterPro" id="IPR005123">
    <property type="entry name" value="Oxoglu/Fe-dep_dioxygenase_dom"/>
</dbReference>
<dbReference type="PROSITE" id="PS51471">
    <property type="entry name" value="FE2OG_OXY"/>
    <property type="match status" value="1"/>
</dbReference>
<evidence type="ECO:0000256" key="4">
    <source>
        <dbReference type="ARBA" id="ARBA00023004"/>
    </source>
</evidence>
<keyword evidence="3" id="KW-0847">Vitamin C</keyword>
<sequence length="341" mass="38934">MWLTKHEREISINSDNPPPLCIQKEISNPHTPLVPIPVIDISLLSSEEREDDELERLRVALTSWGCFRAIGHGIESSFLDKVREIGKQFFVLPPEEKQKFGRAANDLEGYGNDPNVSRKIIFNRSERILIKVAPEDQRRLERWPSNPSDFLEVLDEYSAIMKSKSRLLLRAMARSLNLEEDCFLNAYGDEELIGARFNYYPASSSSDIVQGAEPHSDGSGITILLQDKQVEGLQVLKDGKWSRVPIIPDALVVNVGDQMQIISNGIFKSPTHRVILESKKERIWVAVFHLPQYEVEIGPVQCLIDENRPQQYRNLKNYRGHYEDSLFQGKAPLEIVKFNAI</sequence>
<dbReference type="Gene3D" id="2.60.120.330">
    <property type="entry name" value="B-lactam Antibiotic, Isopenicillin N Synthase, Chain"/>
    <property type="match status" value="1"/>
</dbReference>
<keyword evidence="4 5" id="KW-0408">Iron</keyword>
<comment type="similarity">
    <text evidence="1 5">Belongs to the iron/ascorbate-dependent oxidoreductase family.</text>
</comment>
<dbReference type="InterPro" id="IPR050295">
    <property type="entry name" value="Plant_2OG-oxidoreductases"/>
</dbReference>
<reference evidence="7" key="1">
    <citation type="journal article" date="2023" name="Plant Biotechnol. J.">
        <title>Chromosome-level wild Hevea brasiliensis genome provides new tools for genomic-assisted breeding and valuable loci to elevate rubber yield.</title>
        <authorList>
            <person name="Cheng H."/>
            <person name="Song X."/>
            <person name="Hu Y."/>
            <person name="Wu T."/>
            <person name="Yang Q."/>
            <person name="An Z."/>
            <person name="Feng S."/>
            <person name="Deng Z."/>
            <person name="Wu W."/>
            <person name="Zeng X."/>
            <person name="Tu M."/>
            <person name="Wang X."/>
            <person name="Huang H."/>
        </authorList>
    </citation>
    <scope>NUCLEOTIDE SEQUENCE</scope>
    <source>
        <strain evidence="7">MT/VB/25A 57/8</strain>
    </source>
</reference>
<comment type="caution">
    <text evidence="7">The sequence shown here is derived from an EMBL/GenBank/DDBJ whole genome shotgun (WGS) entry which is preliminary data.</text>
</comment>